<evidence type="ECO:0000313" key="4">
    <source>
        <dbReference type="Proteomes" id="UP000664545"/>
    </source>
</evidence>
<proteinExistence type="predicted"/>
<dbReference type="AlphaFoldDB" id="A0A939D7N5"/>
<name>A0A939D7N5_CLOAM</name>
<dbReference type="Pfam" id="PF04023">
    <property type="entry name" value="FeoA"/>
    <property type="match status" value="1"/>
</dbReference>
<evidence type="ECO:0000259" key="2">
    <source>
        <dbReference type="SMART" id="SM00899"/>
    </source>
</evidence>
<accession>A0A939D7N5</accession>
<organism evidence="3 4">
    <name type="scientific">Clostridium aminobutyricum</name>
    <dbReference type="NCBI Taxonomy" id="33953"/>
    <lineage>
        <taxon>Bacteria</taxon>
        <taxon>Bacillati</taxon>
        <taxon>Bacillota</taxon>
        <taxon>Clostridia</taxon>
        <taxon>Eubacteriales</taxon>
        <taxon>Clostridiaceae</taxon>
        <taxon>Clostridium</taxon>
    </lineage>
</organism>
<protein>
    <submittedName>
        <fullName evidence="3">Ferrous iron transport protein A</fullName>
    </submittedName>
</protein>
<comment type="caution">
    <text evidence="3">The sequence shown here is derived from an EMBL/GenBank/DDBJ whole genome shotgun (WGS) entry which is preliminary data.</text>
</comment>
<gene>
    <name evidence="3" type="ORF">JYB65_04415</name>
</gene>
<dbReference type="InterPro" id="IPR053184">
    <property type="entry name" value="FeoA-like"/>
</dbReference>
<dbReference type="InterPro" id="IPR008988">
    <property type="entry name" value="Transcriptional_repressor_C"/>
</dbReference>
<feature type="domain" description="Ferrous iron transporter FeoA-like" evidence="2">
    <location>
        <begin position="1"/>
        <end position="69"/>
    </location>
</feature>
<dbReference type="RefSeq" id="WP_206581388.1">
    <property type="nucleotide sequence ID" value="NZ_JAFJZZ010000001.1"/>
</dbReference>
<evidence type="ECO:0000313" key="3">
    <source>
        <dbReference type="EMBL" id="MBN7772597.1"/>
    </source>
</evidence>
<dbReference type="SMART" id="SM00899">
    <property type="entry name" value="FeoA"/>
    <property type="match status" value="1"/>
</dbReference>
<dbReference type="Gene3D" id="2.30.30.90">
    <property type="match status" value="1"/>
</dbReference>
<dbReference type="InterPro" id="IPR038157">
    <property type="entry name" value="FeoA_core_dom"/>
</dbReference>
<reference evidence="3" key="1">
    <citation type="submission" date="2021-02" db="EMBL/GenBank/DDBJ databases">
        <title>Abyssanaerobacter marinus gen.nov., sp., nov, anaerobic bacterium isolated from the Onnuri vent field of Indian Ocean and suggestion of Mogibacteriaceae fam. nov., and proposal of reclassification of ambiguous this family's genus member.</title>
        <authorList>
            <person name="Kim Y.J."/>
            <person name="Yang J.-A."/>
        </authorList>
    </citation>
    <scope>NUCLEOTIDE SEQUENCE</scope>
    <source>
        <strain evidence="3">DSM 2634</strain>
    </source>
</reference>
<dbReference type="GO" id="GO:0046914">
    <property type="term" value="F:transition metal ion binding"/>
    <property type="evidence" value="ECO:0007669"/>
    <property type="project" value="InterPro"/>
</dbReference>
<sequence>MPLLLGEPGTVYTVRRVSGNEKDRHYLESLGFIVGAEVTIISKFSGYVLVNIKGARIGISGHMAKRIII</sequence>
<keyword evidence="1" id="KW-0408">Iron</keyword>
<keyword evidence="4" id="KW-1185">Reference proteome</keyword>
<dbReference type="Proteomes" id="UP000664545">
    <property type="component" value="Unassembled WGS sequence"/>
</dbReference>
<dbReference type="PANTHER" id="PTHR43151:SF1">
    <property type="entry name" value="SSR2333 PROTEIN"/>
    <property type="match status" value="1"/>
</dbReference>
<dbReference type="PANTHER" id="PTHR43151">
    <property type="entry name" value="FEOA FAMILY PROTEIN"/>
    <property type="match status" value="1"/>
</dbReference>
<dbReference type="InterPro" id="IPR007167">
    <property type="entry name" value="Fe-transptr_FeoA-like"/>
</dbReference>
<dbReference type="EMBL" id="JAFJZZ010000001">
    <property type="protein sequence ID" value="MBN7772597.1"/>
    <property type="molecule type" value="Genomic_DNA"/>
</dbReference>
<evidence type="ECO:0000256" key="1">
    <source>
        <dbReference type="ARBA" id="ARBA00023004"/>
    </source>
</evidence>
<dbReference type="SUPFAM" id="SSF50037">
    <property type="entry name" value="C-terminal domain of transcriptional repressors"/>
    <property type="match status" value="1"/>
</dbReference>